<sequence length="161" mass="16919">MVIQPMAIAHAGCAQGACCNAQTRCNACNSCEVGTDGGLCGCCSRIESKPSGCCDKTPGKEQRDDTSEGSVGKLSPGDGEDLTNGQPSFSSCRCGVRSEPIAPAPQRSPVSQERDLVVIAYLDHTESDSGLSILPDHGTLRLPIGSLAPHFSQRILCIWRI</sequence>
<evidence type="ECO:0000313" key="3">
    <source>
        <dbReference type="Proteomes" id="UP000316770"/>
    </source>
</evidence>
<dbReference type="Proteomes" id="UP000316770">
    <property type="component" value="Chromosome"/>
</dbReference>
<evidence type="ECO:0000256" key="1">
    <source>
        <dbReference type="SAM" id="MobiDB-lite"/>
    </source>
</evidence>
<name>A0A518J1C3_9BACT</name>
<protein>
    <submittedName>
        <fullName evidence="2">Uncharacterized protein</fullName>
    </submittedName>
</protein>
<evidence type="ECO:0000313" key="2">
    <source>
        <dbReference type="EMBL" id="QDV59141.1"/>
    </source>
</evidence>
<gene>
    <name evidence="2" type="ORF">Mal33_51690</name>
</gene>
<feature type="region of interest" description="Disordered" evidence="1">
    <location>
        <begin position="54"/>
        <end position="109"/>
    </location>
</feature>
<proteinExistence type="predicted"/>
<keyword evidence="3" id="KW-1185">Reference proteome</keyword>
<dbReference type="EMBL" id="CP036318">
    <property type="protein sequence ID" value="QDV59141.1"/>
    <property type="molecule type" value="Genomic_DNA"/>
</dbReference>
<feature type="compositionally biased region" description="Basic and acidic residues" evidence="1">
    <location>
        <begin position="57"/>
        <end position="66"/>
    </location>
</feature>
<organism evidence="2 3">
    <name type="scientific">Rosistilla oblonga</name>
    <dbReference type="NCBI Taxonomy" id="2527990"/>
    <lineage>
        <taxon>Bacteria</taxon>
        <taxon>Pseudomonadati</taxon>
        <taxon>Planctomycetota</taxon>
        <taxon>Planctomycetia</taxon>
        <taxon>Pirellulales</taxon>
        <taxon>Pirellulaceae</taxon>
        <taxon>Rosistilla</taxon>
    </lineage>
</organism>
<accession>A0A518J1C3</accession>
<reference evidence="2 3" key="1">
    <citation type="submission" date="2019-02" db="EMBL/GenBank/DDBJ databases">
        <title>Deep-cultivation of Planctomycetes and their phenomic and genomic characterization uncovers novel biology.</title>
        <authorList>
            <person name="Wiegand S."/>
            <person name="Jogler M."/>
            <person name="Boedeker C."/>
            <person name="Pinto D."/>
            <person name="Vollmers J."/>
            <person name="Rivas-Marin E."/>
            <person name="Kohn T."/>
            <person name="Peeters S.H."/>
            <person name="Heuer A."/>
            <person name="Rast P."/>
            <person name="Oberbeckmann S."/>
            <person name="Bunk B."/>
            <person name="Jeske O."/>
            <person name="Meyerdierks A."/>
            <person name="Storesund J.E."/>
            <person name="Kallscheuer N."/>
            <person name="Luecker S."/>
            <person name="Lage O.M."/>
            <person name="Pohl T."/>
            <person name="Merkel B.J."/>
            <person name="Hornburger P."/>
            <person name="Mueller R.-W."/>
            <person name="Bruemmer F."/>
            <person name="Labrenz M."/>
            <person name="Spormann A.M."/>
            <person name="Op den Camp H."/>
            <person name="Overmann J."/>
            <person name="Amann R."/>
            <person name="Jetten M.S.M."/>
            <person name="Mascher T."/>
            <person name="Medema M.H."/>
            <person name="Devos D.P."/>
            <person name="Kaster A.-K."/>
            <person name="Ovreas L."/>
            <person name="Rohde M."/>
            <person name="Galperin M.Y."/>
            <person name="Jogler C."/>
        </authorList>
    </citation>
    <scope>NUCLEOTIDE SEQUENCE [LARGE SCALE GENOMIC DNA]</scope>
    <source>
        <strain evidence="2 3">Mal33</strain>
    </source>
</reference>
<dbReference type="AlphaFoldDB" id="A0A518J1C3"/>